<dbReference type="InterPro" id="IPR000477">
    <property type="entry name" value="RT_dom"/>
</dbReference>
<dbReference type="GO" id="GO:0004523">
    <property type="term" value="F:RNA-DNA hybrid ribonuclease activity"/>
    <property type="evidence" value="ECO:0007669"/>
    <property type="project" value="InterPro"/>
</dbReference>
<keyword evidence="2" id="KW-0548">Nucleotidyltransferase</keyword>
<sequence>MATTSFPALSCLEIERALAKIKNRKAPGLDKIPGEVVREIYSANKEWFVSLFNMLFRNGRFPSPWKIAEVVLIPKVRKNLNMPSHYRPICLLSTWGKLYDRIIVDRLIYHLEMANYFSPNQFGFRRKKSTVSAIENIKRYVSQADKEGQVTCLISLDIANAFNSVNWNLLKEKVLNLPIPYYIKNTIFDFLKDRFISNKGIEISYNIGVPQGSCLGPILWNIFINDLLQIDVGTDMTIQAFAGDIVILMKASATFHFKQKSIRPLNMVHDWISNHGLSINYDKNLCWKSLNLSNEDAAVYELKRKVSLFKNKIFFEWIRAHRGFQGNELADFYAKKATAKEVIDYSIKFSPSLIKNKLAILIDREWQANWNTSLKARHLFDIFPQINKRICGDPHVPWIICYLSTSFFQQI</sequence>
<reference evidence="2 3" key="1">
    <citation type="submission" date="2021-06" db="EMBL/GenBank/DDBJ databases">
        <title>Caerostris darwini draft genome.</title>
        <authorList>
            <person name="Kono N."/>
            <person name="Arakawa K."/>
        </authorList>
    </citation>
    <scope>NUCLEOTIDE SEQUENCE [LARGE SCALE GENOMIC DNA]</scope>
</reference>
<dbReference type="InterPro" id="IPR002156">
    <property type="entry name" value="RNaseH_domain"/>
</dbReference>
<dbReference type="Pfam" id="PF00078">
    <property type="entry name" value="RVT_1"/>
    <property type="match status" value="1"/>
</dbReference>
<evidence type="ECO:0000313" key="2">
    <source>
        <dbReference type="EMBL" id="GIY47813.1"/>
    </source>
</evidence>
<dbReference type="SUPFAM" id="SSF53098">
    <property type="entry name" value="Ribonuclease H-like"/>
    <property type="match status" value="1"/>
</dbReference>
<dbReference type="PROSITE" id="PS50878">
    <property type="entry name" value="RT_POL"/>
    <property type="match status" value="1"/>
</dbReference>
<dbReference type="GO" id="GO:0042575">
    <property type="term" value="C:DNA polymerase complex"/>
    <property type="evidence" value="ECO:0007669"/>
    <property type="project" value="UniProtKB-ARBA"/>
</dbReference>
<feature type="domain" description="Reverse transcriptase" evidence="1">
    <location>
        <begin position="54"/>
        <end position="329"/>
    </location>
</feature>
<dbReference type="SUPFAM" id="SSF56672">
    <property type="entry name" value="DNA/RNA polymerases"/>
    <property type="match status" value="1"/>
</dbReference>
<dbReference type="EMBL" id="BPLQ01010014">
    <property type="protein sequence ID" value="GIY47813.1"/>
    <property type="molecule type" value="Genomic_DNA"/>
</dbReference>
<accession>A0AAV4TML1</accession>
<dbReference type="Gene3D" id="3.30.420.10">
    <property type="entry name" value="Ribonuclease H-like superfamily/Ribonuclease H"/>
    <property type="match status" value="1"/>
</dbReference>
<comment type="caution">
    <text evidence="2">The sequence shown here is derived from an EMBL/GenBank/DDBJ whole genome shotgun (WGS) entry which is preliminary data.</text>
</comment>
<dbReference type="GO" id="GO:0003676">
    <property type="term" value="F:nucleic acid binding"/>
    <property type="evidence" value="ECO:0007669"/>
    <property type="project" value="InterPro"/>
</dbReference>
<dbReference type="InterPro" id="IPR036397">
    <property type="entry name" value="RNaseH_sf"/>
</dbReference>
<protein>
    <submittedName>
        <fullName evidence="2">Probable RNA-directed DNA polymerase from transposon BS</fullName>
    </submittedName>
</protein>
<evidence type="ECO:0000259" key="1">
    <source>
        <dbReference type="PROSITE" id="PS50878"/>
    </source>
</evidence>
<evidence type="ECO:0000313" key="3">
    <source>
        <dbReference type="Proteomes" id="UP001054837"/>
    </source>
</evidence>
<keyword evidence="2" id="KW-0808">Transferase</keyword>
<dbReference type="AlphaFoldDB" id="A0AAV4TML1"/>
<name>A0AAV4TML1_9ARAC</name>
<dbReference type="GO" id="GO:0003964">
    <property type="term" value="F:RNA-directed DNA polymerase activity"/>
    <property type="evidence" value="ECO:0007669"/>
    <property type="project" value="UniProtKB-KW"/>
</dbReference>
<dbReference type="PANTHER" id="PTHR19446">
    <property type="entry name" value="REVERSE TRANSCRIPTASES"/>
    <property type="match status" value="1"/>
</dbReference>
<keyword evidence="3" id="KW-1185">Reference proteome</keyword>
<gene>
    <name evidence="2" type="primary">RTase</name>
    <name evidence="2" type="ORF">CDAR_621351</name>
</gene>
<dbReference type="InterPro" id="IPR012337">
    <property type="entry name" value="RNaseH-like_sf"/>
</dbReference>
<dbReference type="InterPro" id="IPR043502">
    <property type="entry name" value="DNA/RNA_pol_sf"/>
</dbReference>
<keyword evidence="2" id="KW-0695">RNA-directed DNA polymerase</keyword>
<dbReference type="CDD" id="cd01650">
    <property type="entry name" value="RT_nLTR_like"/>
    <property type="match status" value="1"/>
</dbReference>
<organism evidence="2 3">
    <name type="scientific">Caerostris darwini</name>
    <dbReference type="NCBI Taxonomy" id="1538125"/>
    <lineage>
        <taxon>Eukaryota</taxon>
        <taxon>Metazoa</taxon>
        <taxon>Ecdysozoa</taxon>
        <taxon>Arthropoda</taxon>
        <taxon>Chelicerata</taxon>
        <taxon>Arachnida</taxon>
        <taxon>Araneae</taxon>
        <taxon>Araneomorphae</taxon>
        <taxon>Entelegynae</taxon>
        <taxon>Araneoidea</taxon>
        <taxon>Araneidae</taxon>
        <taxon>Caerostris</taxon>
    </lineage>
</organism>
<dbReference type="Proteomes" id="UP001054837">
    <property type="component" value="Unassembled WGS sequence"/>
</dbReference>
<proteinExistence type="predicted"/>
<dbReference type="Pfam" id="PF00075">
    <property type="entry name" value="RNase_H"/>
    <property type="match status" value="1"/>
</dbReference>